<dbReference type="InterPro" id="IPR019430">
    <property type="entry name" value="7TM_GPCR_serpentine_rcpt_Srx"/>
</dbReference>
<dbReference type="Proteomes" id="UP000605970">
    <property type="component" value="Unassembled WGS sequence"/>
</dbReference>
<name>A0A8S9ZH31_9BILA</name>
<feature type="transmembrane region" description="Helical" evidence="5">
    <location>
        <begin position="40"/>
        <end position="62"/>
    </location>
</feature>
<evidence type="ECO:0000259" key="6">
    <source>
        <dbReference type="PROSITE" id="PS50262"/>
    </source>
</evidence>
<protein>
    <recommendedName>
        <fullName evidence="6">G-protein coupled receptors family 1 profile domain-containing protein</fullName>
    </recommendedName>
</protein>
<keyword evidence="2 5" id="KW-0812">Transmembrane</keyword>
<dbReference type="CDD" id="cd00637">
    <property type="entry name" value="7tm_classA_rhodopsin-like"/>
    <property type="match status" value="1"/>
</dbReference>
<dbReference type="PANTHER" id="PTHR22718:SF11">
    <property type="entry name" value="7TM GPCR SERPENTINE RECEPTOR CLASS X (SRX) DOMAIN-CONTAINING PROTEIN"/>
    <property type="match status" value="1"/>
</dbReference>
<evidence type="ECO:0000313" key="8">
    <source>
        <dbReference type="Proteomes" id="UP000605970"/>
    </source>
</evidence>
<feature type="transmembrane region" description="Helical" evidence="5">
    <location>
        <begin position="6"/>
        <end position="28"/>
    </location>
</feature>
<dbReference type="InterPro" id="IPR017452">
    <property type="entry name" value="GPCR_Rhodpsn_7TM"/>
</dbReference>
<gene>
    <name evidence="7" type="ORF">Mgra_00007992</name>
</gene>
<evidence type="ECO:0000256" key="3">
    <source>
        <dbReference type="ARBA" id="ARBA00022989"/>
    </source>
</evidence>
<organism evidence="7 8">
    <name type="scientific">Meloidogyne graminicola</name>
    <dbReference type="NCBI Taxonomy" id="189291"/>
    <lineage>
        <taxon>Eukaryota</taxon>
        <taxon>Metazoa</taxon>
        <taxon>Ecdysozoa</taxon>
        <taxon>Nematoda</taxon>
        <taxon>Chromadorea</taxon>
        <taxon>Rhabditida</taxon>
        <taxon>Tylenchina</taxon>
        <taxon>Tylenchomorpha</taxon>
        <taxon>Tylenchoidea</taxon>
        <taxon>Meloidogynidae</taxon>
        <taxon>Meloidogyninae</taxon>
        <taxon>Meloidogyne</taxon>
    </lineage>
</organism>
<feature type="domain" description="G-protein coupled receptors family 1 profile" evidence="6">
    <location>
        <begin position="1"/>
        <end position="195"/>
    </location>
</feature>
<dbReference type="GO" id="GO:0016020">
    <property type="term" value="C:membrane"/>
    <property type="evidence" value="ECO:0007669"/>
    <property type="project" value="UniProtKB-SubCell"/>
</dbReference>
<evidence type="ECO:0000256" key="4">
    <source>
        <dbReference type="ARBA" id="ARBA00023136"/>
    </source>
</evidence>
<evidence type="ECO:0000256" key="2">
    <source>
        <dbReference type="ARBA" id="ARBA00022692"/>
    </source>
</evidence>
<comment type="caution">
    <text evidence="7">The sequence shown here is derived from an EMBL/GenBank/DDBJ whole genome shotgun (WGS) entry which is preliminary data.</text>
</comment>
<dbReference type="Pfam" id="PF10328">
    <property type="entry name" value="7TM_GPCR_Srx"/>
    <property type="match status" value="1"/>
</dbReference>
<dbReference type="EMBL" id="JABEBT010000098">
    <property type="protein sequence ID" value="KAF7632617.1"/>
    <property type="molecule type" value="Genomic_DNA"/>
</dbReference>
<dbReference type="PANTHER" id="PTHR22718">
    <property type="entry name" value="SERPENTINE RECEPTOR, CLASS X"/>
    <property type="match status" value="1"/>
</dbReference>
<keyword evidence="3 5" id="KW-1133">Transmembrane helix</keyword>
<keyword evidence="8" id="KW-1185">Reference proteome</keyword>
<feature type="transmembrane region" description="Helical" evidence="5">
    <location>
        <begin position="97"/>
        <end position="118"/>
    </location>
</feature>
<evidence type="ECO:0000313" key="7">
    <source>
        <dbReference type="EMBL" id="KAF7632617.1"/>
    </source>
</evidence>
<dbReference type="Gene3D" id="1.20.1070.10">
    <property type="entry name" value="Rhodopsin 7-helix transmembrane proteins"/>
    <property type="match status" value="1"/>
</dbReference>
<accession>A0A8S9ZH31</accession>
<feature type="transmembrane region" description="Helical" evidence="5">
    <location>
        <begin position="176"/>
        <end position="196"/>
    </location>
</feature>
<proteinExistence type="predicted"/>
<evidence type="ECO:0000256" key="1">
    <source>
        <dbReference type="ARBA" id="ARBA00004370"/>
    </source>
</evidence>
<dbReference type="PROSITE" id="PS50262">
    <property type="entry name" value="G_PROTEIN_RECEP_F1_2"/>
    <property type="match status" value="1"/>
</dbReference>
<comment type="subcellular location">
    <subcellularLocation>
        <location evidence="1">Membrane</location>
    </subcellularLocation>
</comment>
<sequence>MFVFQLSYYSSLLILMVIAINRMLTVVLPNSSKLTEERAVRFIAAIIYPTAFLLTLIADYVLPCCRTNYSYKTYSYQFFVWNENTINYKNNLIDLPLNIITTIIIFICYGAIIARVVIANRKDVIKLSTNIELKKNRRKSEIKCALHFALISTFHIAVWVSYRIFPLIVSLSTPEWYSLTGFFMILNISSNSIIYFTMNKEVQKQLIIFYRKLFGLPISNNLTIPTYLNNINLINSNSKNILNPNGQEKWANRRITQPQLINTSL</sequence>
<dbReference type="AlphaFoldDB" id="A0A8S9ZH31"/>
<evidence type="ECO:0000256" key="5">
    <source>
        <dbReference type="SAM" id="Phobius"/>
    </source>
</evidence>
<feature type="transmembrane region" description="Helical" evidence="5">
    <location>
        <begin position="144"/>
        <end position="164"/>
    </location>
</feature>
<keyword evidence="4 5" id="KW-0472">Membrane</keyword>
<dbReference type="SUPFAM" id="SSF81321">
    <property type="entry name" value="Family A G protein-coupled receptor-like"/>
    <property type="match status" value="1"/>
</dbReference>
<reference evidence="7" key="1">
    <citation type="journal article" date="2020" name="Ecol. Evol.">
        <title>Genome structure and content of the rice root-knot nematode (Meloidogyne graminicola).</title>
        <authorList>
            <person name="Phan N.T."/>
            <person name="Danchin E.G.J."/>
            <person name="Klopp C."/>
            <person name="Perfus-Barbeoch L."/>
            <person name="Kozlowski D.K."/>
            <person name="Koutsovoulos G.D."/>
            <person name="Lopez-Roques C."/>
            <person name="Bouchez O."/>
            <person name="Zahm M."/>
            <person name="Besnard G."/>
            <person name="Bellafiore S."/>
        </authorList>
    </citation>
    <scope>NUCLEOTIDE SEQUENCE</scope>
    <source>
        <strain evidence="7">VN-18</strain>
    </source>
</reference>